<feature type="region of interest" description="Disordered" evidence="1">
    <location>
        <begin position="165"/>
        <end position="186"/>
    </location>
</feature>
<accession>A0ABD2U194</accession>
<feature type="compositionally biased region" description="Polar residues" evidence="1">
    <location>
        <begin position="1"/>
        <end position="17"/>
    </location>
</feature>
<feature type="compositionally biased region" description="Low complexity" evidence="1">
    <location>
        <begin position="165"/>
        <end position="183"/>
    </location>
</feature>
<feature type="compositionally biased region" description="Low complexity" evidence="1">
    <location>
        <begin position="56"/>
        <end position="70"/>
    </location>
</feature>
<reference evidence="2 3" key="1">
    <citation type="submission" date="2024-05" db="EMBL/GenBank/DDBJ databases">
        <title>De novo assembly of an allotetraploid wild potato.</title>
        <authorList>
            <person name="Hosaka A.J."/>
        </authorList>
    </citation>
    <scope>NUCLEOTIDE SEQUENCE [LARGE SCALE GENOMIC DNA]</scope>
    <source>
        <tissue evidence="2">Young leaves</tissue>
    </source>
</reference>
<feature type="compositionally biased region" description="Basic residues" evidence="1">
    <location>
        <begin position="18"/>
        <end position="34"/>
    </location>
</feature>
<proteinExistence type="predicted"/>
<protein>
    <submittedName>
        <fullName evidence="2">Uncharacterized protein</fullName>
    </submittedName>
</protein>
<name>A0ABD2U194_9SOLN</name>
<gene>
    <name evidence="2" type="ORF">AABB24_014390</name>
</gene>
<dbReference type="AlphaFoldDB" id="A0ABD2U194"/>
<evidence type="ECO:0000313" key="3">
    <source>
        <dbReference type="Proteomes" id="UP001627284"/>
    </source>
</evidence>
<dbReference type="Proteomes" id="UP001627284">
    <property type="component" value="Unassembled WGS sequence"/>
</dbReference>
<evidence type="ECO:0000313" key="2">
    <source>
        <dbReference type="EMBL" id="KAL3361473.1"/>
    </source>
</evidence>
<organism evidence="2 3">
    <name type="scientific">Solanum stoloniferum</name>
    <dbReference type="NCBI Taxonomy" id="62892"/>
    <lineage>
        <taxon>Eukaryota</taxon>
        <taxon>Viridiplantae</taxon>
        <taxon>Streptophyta</taxon>
        <taxon>Embryophyta</taxon>
        <taxon>Tracheophyta</taxon>
        <taxon>Spermatophyta</taxon>
        <taxon>Magnoliopsida</taxon>
        <taxon>eudicotyledons</taxon>
        <taxon>Gunneridae</taxon>
        <taxon>Pentapetalae</taxon>
        <taxon>asterids</taxon>
        <taxon>lamiids</taxon>
        <taxon>Solanales</taxon>
        <taxon>Solanaceae</taxon>
        <taxon>Solanoideae</taxon>
        <taxon>Solaneae</taxon>
        <taxon>Solanum</taxon>
    </lineage>
</organism>
<sequence length="277" mass="30568">MEDNTNKAPTKETSSARNLRRRTRYAQMSPKKKNLLLSQLREKRAQSKIPKPLHQSNSTTTVTISTSSLSPEQDAVSKPTNVPCASTEAKHIVASSSTFELGIQQNRDNVLAQEQTSHRNLRRRTRYAEMSPHRKEFLLSQLREKRATSKRQKSLLQSNNTAALTITTSSLSPPQSSKPTSLPGATTRGEHIVSCLSTFELGSTSAASHVATKLAPPCTANKVLFSYSNDLMGKKMTIQLNSIFAIGETLHSIHRYLINHPLAIFLSGIVASLSKFI</sequence>
<comment type="caution">
    <text evidence="2">The sequence shown here is derived from an EMBL/GenBank/DDBJ whole genome shotgun (WGS) entry which is preliminary data.</text>
</comment>
<feature type="region of interest" description="Disordered" evidence="1">
    <location>
        <begin position="1"/>
        <end position="82"/>
    </location>
</feature>
<dbReference type="EMBL" id="JBJKTR010000008">
    <property type="protein sequence ID" value="KAL3361471.1"/>
    <property type="molecule type" value="Genomic_DNA"/>
</dbReference>
<dbReference type="EMBL" id="JBJKTR010000008">
    <property type="protein sequence ID" value="KAL3361473.1"/>
    <property type="molecule type" value="Genomic_DNA"/>
</dbReference>
<keyword evidence="3" id="KW-1185">Reference proteome</keyword>
<evidence type="ECO:0000256" key="1">
    <source>
        <dbReference type="SAM" id="MobiDB-lite"/>
    </source>
</evidence>